<dbReference type="Pfam" id="PF14432">
    <property type="entry name" value="DYW_deaminase"/>
    <property type="match status" value="1"/>
</dbReference>
<reference evidence="6 7" key="1">
    <citation type="submission" date="2019-06" db="EMBL/GenBank/DDBJ databases">
        <title>A chromosomal-level reference genome of Carpinus fangiana (Coryloideae, Betulaceae).</title>
        <authorList>
            <person name="Yang X."/>
            <person name="Wang Z."/>
            <person name="Zhang L."/>
            <person name="Hao G."/>
            <person name="Liu J."/>
            <person name="Yang Y."/>
        </authorList>
    </citation>
    <scope>NUCLEOTIDE SEQUENCE [LARGE SCALE GENOMIC DNA]</scope>
    <source>
        <strain evidence="6">Cfa_2016G</strain>
        <tissue evidence="6">Leaf</tissue>
    </source>
</reference>
<evidence type="ECO:0000256" key="3">
    <source>
        <dbReference type="ARBA" id="ARBA00022946"/>
    </source>
</evidence>
<dbReference type="GO" id="GO:0008270">
    <property type="term" value="F:zinc ion binding"/>
    <property type="evidence" value="ECO:0007669"/>
    <property type="project" value="InterPro"/>
</dbReference>
<dbReference type="InterPro" id="IPR002885">
    <property type="entry name" value="PPR_rpt"/>
</dbReference>
<keyword evidence="3" id="KW-0809">Transit peptide</keyword>
<evidence type="ECO:0000313" key="6">
    <source>
        <dbReference type="EMBL" id="KAE7995750.1"/>
    </source>
</evidence>
<dbReference type="FunFam" id="1.25.40.10:FF:000578">
    <property type="entry name" value="Pentatricopeptide repeat-containing protein"/>
    <property type="match status" value="1"/>
</dbReference>
<proteinExistence type="inferred from homology"/>
<evidence type="ECO:0000259" key="5">
    <source>
        <dbReference type="Pfam" id="PF14432"/>
    </source>
</evidence>
<dbReference type="PROSITE" id="PS51375">
    <property type="entry name" value="PPR"/>
    <property type="match status" value="6"/>
</dbReference>
<dbReference type="FunFam" id="1.25.40.10:FF:001100">
    <property type="entry name" value="Pentatricopeptide repeat-containing protein"/>
    <property type="match status" value="1"/>
</dbReference>
<dbReference type="Pfam" id="PF01535">
    <property type="entry name" value="PPR"/>
    <property type="match status" value="5"/>
</dbReference>
<dbReference type="Proteomes" id="UP000327013">
    <property type="component" value="Chromosome 1"/>
</dbReference>
<dbReference type="Pfam" id="PF20431">
    <property type="entry name" value="E_motif"/>
    <property type="match status" value="1"/>
</dbReference>
<dbReference type="NCBIfam" id="TIGR00756">
    <property type="entry name" value="PPR"/>
    <property type="match status" value="7"/>
</dbReference>
<dbReference type="Pfam" id="PF20430">
    <property type="entry name" value="Eplus_motif"/>
    <property type="match status" value="1"/>
</dbReference>
<dbReference type="PANTHER" id="PTHR47926:SF530">
    <property type="entry name" value="DYW DOMAIN-CONTAINING PROTEIN"/>
    <property type="match status" value="1"/>
</dbReference>
<protein>
    <recommendedName>
        <fullName evidence="5">DYW domain-containing protein</fullName>
    </recommendedName>
</protein>
<sequence length="947" mass="105117">MIKWNMKLWGLLSLQKPLLNRLYLPFEPFTVPTHFLFPAKSIQTSAKFSGDPQTTASLSSIQKGSFTPTSIPYSKLLSQCTASKSVSSGMEVHAHIVRFGLSEDPNVRNHLINLYSKCRCFGYARKLVEESTEPDLVSWSALISGYAQNGLGKEAVLAFHEMHLLGVKCNEFTFPSVLKACSIMKNLQLGKQVHGAAVVTGFESDVFVANTLVVMYAKCWEFRDSRRLFNAIPERNVVSWNALFSCYVQSDFSGEALDLFQEMVLNGIRPNEFSLSSILNACSGLGDGGQGRKIHGYLIKLGYDTDLFSANALVDMYAKAGDMEDAITVFDEIAQPDIVSWNAVIAGCVLRESHVWALNLFGQMKRSKICPNMFTLSSVLKACAGMGLKELGRQLHSKLIKMDIESDLYVDVGLIDVYSKCNMMDEARMVFNLMPKKDLIACNAVISGHSQNGEEMEAVAFFAELYKEGLGFNQTTLFTVLKSAASLQAINVSRQVHGISVKSGFHSDIYVINSILDTYGKCGCVDNAARIFEECPIEDLVAFTSMITAYAQHGQGEEALKLYLQLQDRGIKPDPFVYSSLLNACANLSAYEQGKQIHVQILKFGFMSDVFAGNSLVNMYAKCGSIDDAGCAFSEIPVRGIVSWSAMIGGLAQHGHGKQALQLFNQMLKDGVPPNHITLVSVLYACNHAGLVTEARRYFDSMEDLFGIEPMQEHYACMIDLLGRAGKLNEAMELVNTMPFQANASVWGALLGAARIHKNVHLGRQAAEMLLTLEPEKSGTHVLLANIYASAGMWENVASVRRLMRDSMVKKEPGMSWIEVKDKVYTFIVGDRCHYRSKEIYAKLDDLADLMNKAGYVPMVEIDLHDLDQSEKKQLLLHHSEKLAVAFGLIATPPGSPIRVKKNLRICVDCHTAFKFICKIVSREIIMRDINRFHHFKDGLCSCGDYW</sequence>
<feature type="repeat" description="PPR" evidence="4">
    <location>
        <begin position="236"/>
        <end position="270"/>
    </location>
</feature>
<dbReference type="FunFam" id="1.25.40.10:FF:000488">
    <property type="entry name" value="Pentatricopeptide repeat-containing protein, mitochondrial"/>
    <property type="match status" value="1"/>
</dbReference>
<dbReference type="PANTHER" id="PTHR47926">
    <property type="entry name" value="PENTATRICOPEPTIDE REPEAT-CONTAINING PROTEIN"/>
    <property type="match status" value="1"/>
</dbReference>
<dbReference type="FunFam" id="1.25.40.10:FF:000073">
    <property type="entry name" value="Pentatricopeptide repeat-containing protein chloroplastic"/>
    <property type="match status" value="1"/>
</dbReference>
<keyword evidence="7" id="KW-1185">Reference proteome</keyword>
<dbReference type="EMBL" id="CM017321">
    <property type="protein sequence ID" value="KAE7995750.1"/>
    <property type="molecule type" value="Genomic_DNA"/>
</dbReference>
<gene>
    <name evidence="6" type="ORF">FH972_000519</name>
</gene>
<dbReference type="InterPro" id="IPR011990">
    <property type="entry name" value="TPR-like_helical_dom_sf"/>
</dbReference>
<name>A0A5N6QBZ8_9ROSI</name>
<comment type="similarity">
    <text evidence="1">Belongs to the PPR family. PCMP-H subfamily.</text>
</comment>
<accession>A0A5N6QBZ8</accession>
<dbReference type="InterPro" id="IPR046849">
    <property type="entry name" value="E2_motif"/>
</dbReference>
<evidence type="ECO:0000256" key="4">
    <source>
        <dbReference type="PROSITE-ProRule" id="PRU00708"/>
    </source>
</evidence>
<feature type="repeat" description="PPR" evidence="4">
    <location>
        <begin position="438"/>
        <end position="472"/>
    </location>
</feature>
<dbReference type="InterPro" id="IPR046960">
    <property type="entry name" value="PPR_At4g14850-like_plant"/>
</dbReference>
<feature type="repeat" description="PPR" evidence="4">
    <location>
        <begin position="539"/>
        <end position="573"/>
    </location>
</feature>
<dbReference type="InterPro" id="IPR032867">
    <property type="entry name" value="DYW_dom"/>
</dbReference>
<dbReference type="FunFam" id="1.25.40.10:FF:000351">
    <property type="entry name" value="Pentatricopeptide repeat-containing protein"/>
    <property type="match status" value="1"/>
</dbReference>
<feature type="repeat" description="PPR" evidence="4">
    <location>
        <begin position="306"/>
        <end position="340"/>
    </location>
</feature>
<feature type="repeat" description="PPR" evidence="4">
    <location>
        <begin position="640"/>
        <end position="674"/>
    </location>
</feature>
<dbReference type="AlphaFoldDB" id="A0A5N6QBZ8"/>
<feature type="repeat" description="PPR" evidence="4">
    <location>
        <begin position="135"/>
        <end position="169"/>
    </location>
</feature>
<dbReference type="FunFam" id="1.25.40.10:FF:000366">
    <property type="entry name" value="Pentatricopeptide (PPR) repeat-containing protein"/>
    <property type="match status" value="1"/>
</dbReference>
<evidence type="ECO:0000313" key="7">
    <source>
        <dbReference type="Proteomes" id="UP000327013"/>
    </source>
</evidence>
<feature type="domain" description="DYW" evidence="5">
    <location>
        <begin position="855"/>
        <end position="947"/>
    </location>
</feature>
<dbReference type="FunFam" id="1.25.40.10:FF:000031">
    <property type="entry name" value="Pentatricopeptide repeat-containing protein mitochondrial"/>
    <property type="match status" value="1"/>
</dbReference>
<dbReference type="InterPro" id="IPR046848">
    <property type="entry name" value="E_motif"/>
</dbReference>
<dbReference type="Pfam" id="PF13041">
    <property type="entry name" value="PPR_2"/>
    <property type="match status" value="5"/>
</dbReference>
<dbReference type="OrthoDB" id="185373at2759"/>
<evidence type="ECO:0000256" key="1">
    <source>
        <dbReference type="ARBA" id="ARBA00006643"/>
    </source>
</evidence>
<dbReference type="GO" id="GO:0003723">
    <property type="term" value="F:RNA binding"/>
    <property type="evidence" value="ECO:0007669"/>
    <property type="project" value="InterPro"/>
</dbReference>
<dbReference type="Gene3D" id="1.25.40.10">
    <property type="entry name" value="Tetratricopeptide repeat domain"/>
    <property type="match status" value="5"/>
</dbReference>
<organism evidence="6 7">
    <name type="scientific">Carpinus fangiana</name>
    <dbReference type="NCBI Taxonomy" id="176857"/>
    <lineage>
        <taxon>Eukaryota</taxon>
        <taxon>Viridiplantae</taxon>
        <taxon>Streptophyta</taxon>
        <taxon>Embryophyta</taxon>
        <taxon>Tracheophyta</taxon>
        <taxon>Spermatophyta</taxon>
        <taxon>Magnoliopsida</taxon>
        <taxon>eudicotyledons</taxon>
        <taxon>Gunneridae</taxon>
        <taxon>Pentapetalae</taxon>
        <taxon>rosids</taxon>
        <taxon>fabids</taxon>
        <taxon>Fagales</taxon>
        <taxon>Betulaceae</taxon>
        <taxon>Carpinus</taxon>
    </lineage>
</organism>
<dbReference type="GO" id="GO:0009451">
    <property type="term" value="P:RNA modification"/>
    <property type="evidence" value="ECO:0007669"/>
    <property type="project" value="InterPro"/>
</dbReference>
<keyword evidence="2" id="KW-0677">Repeat</keyword>
<evidence type="ECO:0000256" key="2">
    <source>
        <dbReference type="ARBA" id="ARBA00022737"/>
    </source>
</evidence>